<evidence type="ECO:0000256" key="11">
    <source>
        <dbReference type="ARBA" id="ARBA00023244"/>
    </source>
</evidence>
<dbReference type="EMBL" id="HBEV01008239">
    <property type="protein sequence ID" value="CAD8588098.1"/>
    <property type="molecule type" value="Transcribed_RNA"/>
</dbReference>
<dbReference type="EC" id="4.1.1.37" evidence="6"/>
<evidence type="ECO:0000259" key="15">
    <source>
        <dbReference type="Pfam" id="PF01208"/>
    </source>
</evidence>
<name>A0A6U2CPG1_MICPS</name>
<sequence>MITTNFFANSHTTCFTFKPTQLACASSRRFLGVGTNRSPTIKCGVLASHNSAPANDIMIRAAKGQKVERTPVWLFRQAGRHLPEYMEYKNARGKNFLELLKDPKDVAEVTLQPIRRYNIDAAILFSDILVVAEAMNINVEMPGGVGIVVPNPLRNPEDLSRLPRSINVEERLGHVMQAIKAINRQIEAEALNVPLIGFSAAPWTLMYYMVGGSSKKNTDVGMQWLREHPSESQQLLERLTTVVIDYLDAQIKAGVHMVQVFEAMCEHIDKDCFLSFAMPSLTKIAKELKARHPEIPLLVFARDAPYALPLLQDAGYDVMTVDTVKPGDVARRELAIGAVGADPKQLQGNFDPALLHAKTGSDEAAIEKAIRNMLISFGPQKYIANLGSGLTGLEDPSKVAFFVDCVHKVSEELMAEVTVLTEPADPLRR</sequence>
<comment type="function">
    <text evidence="12">Catalyzes the sequential decarboxylation of the four acetate side chains of uroporphyrinogen to form coproporphyrinogen and participates in the fifth step in the heme biosynthetic pathway. Isomer I or isomer III of uroporphyrinogen may serve as substrate, but only coproporphyrinogen III can ultimately be converted to heme. In vitro also decarboxylates pentacarboxylate porphyrinogen I.</text>
</comment>
<evidence type="ECO:0000256" key="9">
    <source>
        <dbReference type="ARBA" id="ARBA00022793"/>
    </source>
</evidence>
<evidence type="ECO:0000313" key="16">
    <source>
        <dbReference type="EMBL" id="CAD8588096.1"/>
    </source>
</evidence>
<dbReference type="EMBL" id="HBEV01008238">
    <property type="protein sequence ID" value="CAD8588096.1"/>
    <property type="molecule type" value="Transcribed_RNA"/>
</dbReference>
<evidence type="ECO:0000256" key="10">
    <source>
        <dbReference type="ARBA" id="ARBA00023239"/>
    </source>
</evidence>
<evidence type="ECO:0000256" key="7">
    <source>
        <dbReference type="ARBA" id="ARBA00014308"/>
    </source>
</evidence>
<reference evidence="17" key="1">
    <citation type="submission" date="2021-01" db="EMBL/GenBank/DDBJ databases">
        <authorList>
            <person name="Corre E."/>
            <person name="Pelletier E."/>
            <person name="Niang G."/>
            <person name="Scheremetjew M."/>
            <person name="Finn R."/>
            <person name="Kale V."/>
            <person name="Holt S."/>
            <person name="Cochrane G."/>
            <person name="Meng A."/>
            <person name="Brown T."/>
            <person name="Cohen L."/>
        </authorList>
    </citation>
    <scope>NUCLEOTIDE SEQUENCE</scope>
    <source>
        <strain evidence="17">CCMP494</strain>
    </source>
</reference>
<keyword evidence="9" id="KW-0210">Decarboxylase</keyword>
<protein>
    <recommendedName>
        <fullName evidence="7">Uroporphyrinogen decarboxylase</fullName>
        <ecNumber evidence="6">4.1.1.37</ecNumber>
    </recommendedName>
</protein>
<dbReference type="InterPro" id="IPR000257">
    <property type="entry name" value="Uroporphyrinogen_deCOase"/>
</dbReference>
<dbReference type="PANTHER" id="PTHR21091">
    <property type="entry name" value="METHYLTETRAHYDROFOLATE:HOMOCYSTEINE METHYLTRANSFERASE RELATED"/>
    <property type="match status" value="1"/>
</dbReference>
<dbReference type="InterPro" id="IPR006361">
    <property type="entry name" value="Uroporphyrinogen_deCO2ase_HemE"/>
</dbReference>
<keyword evidence="11" id="KW-0627">Porphyrin biosynthesis</keyword>
<evidence type="ECO:0000256" key="1">
    <source>
        <dbReference type="ARBA" id="ARBA00002448"/>
    </source>
</evidence>
<evidence type="ECO:0000256" key="4">
    <source>
        <dbReference type="ARBA" id="ARBA00009935"/>
    </source>
</evidence>
<dbReference type="GO" id="GO:0005829">
    <property type="term" value="C:cytosol"/>
    <property type="evidence" value="ECO:0007669"/>
    <property type="project" value="UniProtKB-SubCell"/>
</dbReference>
<evidence type="ECO:0000256" key="2">
    <source>
        <dbReference type="ARBA" id="ARBA00004514"/>
    </source>
</evidence>
<dbReference type="Gene3D" id="3.20.20.210">
    <property type="match status" value="1"/>
</dbReference>
<proteinExistence type="inferred from homology"/>
<dbReference type="NCBIfam" id="TIGR01464">
    <property type="entry name" value="hemE"/>
    <property type="match status" value="1"/>
</dbReference>
<evidence type="ECO:0000256" key="6">
    <source>
        <dbReference type="ARBA" id="ARBA00012288"/>
    </source>
</evidence>
<dbReference type="PANTHER" id="PTHR21091:SF169">
    <property type="entry name" value="UROPORPHYRINOGEN DECARBOXYLASE"/>
    <property type="match status" value="1"/>
</dbReference>
<evidence type="ECO:0000313" key="17">
    <source>
        <dbReference type="EMBL" id="CAD8588098.1"/>
    </source>
</evidence>
<dbReference type="AlphaFoldDB" id="A0A6U2CPG1"/>
<evidence type="ECO:0000256" key="8">
    <source>
        <dbReference type="ARBA" id="ARBA00022490"/>
    </source>
</evidence>
<feature type="domain" description="Uroporphyrinogen decarboxylase (URO-D)" evidence="15">
    <location>
        <begin position="54"/>
        <end position="408"/>
    </location>
</feature>
<gene>
    <name evidence="16" type="ORF">MSP1404_LOCUS6307</name>
    <name evidence="17" type="ORF">MSP1404_LOCUS6308</name>
</gene>
<comment type="pathway">
    <text evidence="3">Porphyrin-containing compound metabolism; protoporphyrin-IX biosynthesis; coproporphyrinogen-III from 5-aminolevulinate: step 4/4.</text>
</comment>
<comment type="catalytic activity">
    <reaction evidence="14">
        <text>uroporphyrinogen III + 4 H(+) = coproporphyrinogen III + 4 CO2</text>
        <dbReference type="Rhea" id="RHEA:19865"/>
        <dbReference type="ChEBI" id="CHEBI:15378"/>
        <dbReference type="ChEBI" id="CHEBI:16526"/>
        <dbReference type="ChEBI" id="CHEBI:57308"/>
        <dbReference type="ChEBI" id="CHEBI:57309"/>
        <dbReference type="EC" id="4.1.1.37"/>
    </reaction>
    <physiologicalReaction direction="left-to-right" evidence="14">
        <dbReference type="Rhea" id="RHEA:19866"/>
    </physiologicalReaction>
</comment>
<dbReference type="UniPathway" id="UPA00251">
    <property type="reaction ID" value="UER00321"/>
</dbReference>
<comment type="similarity">
    <text evidence="4">Belongs to the uroporphyrinogen decarboxylase family.</text>
</comment>
<dbReference type="InterPro" id="IPR038071">
    <property type="entry name" value="UROD/MetE-like_sf"/>
</dbReference>
<dbReference type="FunFam" id="3.20.20.210:FF:000008">
    <property type="entry name" value="Uroporphyrinogen decarboxylase"/>
    <property type="match status" value="1"/>
</dbReference>
<evidence type="ECO:0000256" key="3">
    <source>
        <dbReference type="ARBA" id="ARBA00004804"/>
    </source>
</evidence>
<evidence type="ECO:0000256" key="12">
    <source>
        <dbReference type="ARBA" id="ARBA00045708"/>
    </source>
</evidence>
<organism evidence="17">
    <name type="scientific">Micromonas pusilla</name>
    <name type="common">Picoplanktonic green alga</name>
    <name type="synonym">Chromulina pusilla</name>
    <dbReference type="NCBI Taxonomy" id="38833"/>
    <lineage>
        <taxon>Eukaryota</taxon>
        <taxon>Viridiplantae</taxon>
        <taxon>Chlorophyta</taxon>
        <taxon>Mamiellophyceae</taxon>
        <taxon>Mamiellales</taxon>
        <taxon>Mamiellaceae</taxon>
        <taxon>Micromonas</taxon>
    </lineage>
</organism>
<comment type="function">
    <text evidence="1">Catalyzes the decarboxylation of four acetate groups of uroporphyrinogen-III to yield coproporphyrinogen-III.</text>
</comment>
<comment type="catalytic activity">
    <reaction evidence="13">
        <text>uroporphyrinogen I + 4 H(+) = coproporphyrinogen I + 4 CO2</text>
        <dbReference type="Rhea" id="RHEA:31239"/>
        <dbReference type="ChEBI" id="CHEBI:15378"/>
        <dbReference type="ChEBI" id="CHEBI:16526"/>
        <dbReference type="ChEBI" id="CHEBI:62626"/>
        <dbReference type="ChEBI" id="CHEBI:62631"/>
    </reaction>
    <physiologicalReaction direction="left-to-right" evidence="13">
        <dbReference type="Rhea" id="RHEA:31240"/>
    </physiologicalReaction>
</comment>
<keyword evidence="10" id="KW-0456">Lyase</keyword>
<evidence type="ECO:0000256" key="5">
    <source>
        <dbReference type="ARBA" id="ARBA00011738"/>
    </source>
</evidence>
<dbReference type="Pfam" id="PF01208">
    <property type="entry name" value="URO-D"/>
    <property type="match status" value="1"/>
</dbReference>
<keyword evidence="8" id="KW-0963">Cytoplasm</keyword>
<comment type="subcellular location">
    <subcellularLocation>
        <location evidence="2">Cytoplasm</location>
        <location evidence="2">Cytosol</location>
    </subcellularLocation>
</comment>
<dbReference type="GO" id="GO:0006782">
    <property type="term" value="P:protoporphyrinogen IX biosynthetic process"/>
    <property type="evidence" value="ECO:0007669"/>
    <property type="project" value="UniProtKB-UniPathway"/>
</dbReference>
<comment type="subunit">
    <text evidence="5">Homodimer.</text>
</comment>
<evidence type="ECO:0000256" key="14">
    <source>
        <dbReference type="ARBA" id="ARBA00048411"/>
    </source>
</evidence>
<evidence type="ECO:0000256" key="13">
    <source>
        <dbReference type="ARBA" id="ARBA00047341"/>
    </source>
</evidence>
<accession>A0A6U2CPG1</accession>
<dbReference type="SUPFAM" id="SSF51726">
    <property type="entry name" value="UROD/MetE-like"/>
    <property type="match status" value="1"/>
</dbReference>
<dbReference type="GO" id="GO:0004853">
    <property type="term" value="F:uroporphyrinogen decarboxylase activity"/>
    <property type="evidence" value="ECO:0007669"/>
    <property type="project" value="UniProtKB-EC"/>
</dbReference>